<dbReference type="InterPro" id="IPR000826">
    <property type="entry name" value="Formyl_rcpt-rel"/>
</dbReference>
<dbReference type="GO" id="GO:0004875">
    <property type="term" value="F:complement receptor activity"/>
    <property type="evidence" value="ECO:0007669"/>
    <property type="project" value="TreeGrafter"/>
</dbReference>
<organism evidence="11 12">
    <name type="scientific">Hymenochirus boettgeri</name>
    <name type="common">Congo dwarf clawed frog</name>
    <dbReference type="NCBI Taxonomy" id="247094"/>
    <lineage>
        <taxon>Eukaryota</taxon>
        <taxon>Metazoa</taxon>
        <taxon>Chordata</taxon>
        <taxon>Craniata</taxon>
        <taxon>Vertebrata</taxon>
        <taxon>Euteleostomi</taxon>
        <taxon>Amphibia</taxon>
        <taxon>Batrachia</taxon>
        <taxon>Anura</taxon>
        <taxon>Pipoidea</taxon>
        <taxon>Pipidae</taxon>
        <taxon>Pipinae</taxon>
        <taxon>Hymenochirus</taxon>
    </lineage>
</organism>
<accession>A0A8T2JRL9</accession>
<keyword evidence="2 9" id="KW-0812">Transmembrane</keyword>
<proteinExistence type="inferred from homology"/>
<evidence type="ECO:0000256" key="4">
    <source>
        <dbReference type="ARBA" id="ARBA00023040"/>
    </source>
</evidence>
<dbReference type="GO" id="GO:0005886">
    <property type="term" value="C:plasma membrane"/>
    <property type="evidence" value="ECO:0007669"/>
    <property type="project" value="TreeGrafter"/>
</dbReference>
<evidence type="ECO:0000256" key="9">
    <source>
        <dbReference type="SAM" id="Phobius"/>
    </source>
</evidence>
<evidence type="ECO:0000256" key="2">
    <source>
        <dbReference type="ARBA" id="ARBA00022692"/>
    </source>
</evidence>
<dbReference type="Pfam" id="PF00001">
    <property type="entry name" value="7tm_1"/>
    <property type="match status" value="2"/>
</dbReference>
<feature type="transmembrane region" description="Helical" evidence="9">
    <location>
        <begin position="222"/>
        <end position="247"/>
    </location>
</feature>
<keyword evidence="3 9" id="KW-1133">Transmembrane helix</keyword>
<evidence type="ECO:0000256" key="8">
    <source>
        <dbReference type="ARBA" id="ARBA00025736"/>
    </source>
</evidence>
<dbReference type="PANTHER" id="PTHR24225">
    <property type="entry name" value="CHEMOTACTIC RECEPTOR"/>
    <property type="match status" value="1"/>
</dbReference>
<dbReference type="AlphaFoldDB" id="A0A8T2JRL9"/>
<protein>
    <recommendedName>
        <fullName evidence="10">G-protein coupled receptors family 1 profile domain-containing protein</fullName>
    </recommendedName>
</protein>
<feature type="transmembrane region" description="Helical" evidence="9">
    <location>
        <begin position="307"/>
        <end position="332"/>
    </location>
</feature>
<comment type="similarity">
    <text evidence="8">Belongs to the chemokine-like receptor (CMKLR) family.</text>
</comment>
<keyword evidence="7" id="KW-0807">Transducer</keyword>
<keyword evidence="12" id="KW-1185">Reference proteome</keyword>
<dbReference type="SUPFAM" id="SSF81321">
    <property type="entry name" value="Family A G protein-coupled receptor-like"/>
    <property type="match status" value="2"/>
</dbReference>
<feature type="transmembrane region" description="Helical" evidence="9">
    <location>
        <begin position="97"/>
        <end position="116"/>
    </location>
</feature>
<evidence type="ECO:0000259" key="10">
    <source>
        <dbReference type="PROSITE" id="PS50262"/>
    </source>
</evidence>
<evidence type="ECO:0000256" key="3">
    <source>
        <dbReference type="ARBA" id="ARBA00022989"/>
    </source>
</evidence>
<keyword evidence="4" id="KW-0297">G-protein coupled receptor</keyword>
<name>A0A8T2JRL9_9PIPI</name>
<comment type="caution">
    <text evidence="11">The sequence shown here is derived from an EMBL/GenBank/DDBJ whole genome shotgun (WGS) entry which is preliminary data.</text>
</comment>
<feature type="domain" description="G-protein coupled receptors family 1 profile" evidence="10">
    <location>
        <begin position="41"/>
        <end position="329"/>
    </location>
</feature>
<dbReference type="InterPro" id="IPR000276">
    <property type="entry name" value="GPCR_Rhodpsn"/>
</dbReference>
<dbReference type="PROSITE" id="PS50262">
    <property type="entry name" value="G_PROTEIN_RECEP_F1_2"/>
    <property type="match status" value="1"/>
</dbReference>
<dbReference type="Proteomes" id="UP000812440">
    <property type="component" value="Chromosome 8_10"/>
</dbReference>
<evidence type="ECO:0000256" key="7">
    <source>
        <dbReference type="ARBA" id="ARBA00023224"/>
    </source>
</evidence>
<evidence type="ECO:0000313" key="11">
    <source>
        <dbReference type="EMBL" id="KAG8446114.1"/>
    </source>
</evidence>
<dbReference type="PANTHER" id="PTHR24225:SF76">
    <property type="entry name" value="CHEMOKINE-LIKE RECEPTOR 1"/>
    <property type="match status" value="1"/>
</dbReference>
<dbReference type="Gene3D" id="1.20.1070.10">
    <property type="entry name" value="Rhodopsin 7-helix transmembrane proteins"/>
    <property type="match status" value="2"/>
</dbReference>
<reference evidence="11" key="1">
    <citation type="thesis" date="2020" institute="ProQuest LLC" country="789 East Eisenhower Parkway, Ann Arbor, MI, USA">
        <title>Comparative Genomics and Chromosome Evolution.</title>
        <authorList>
            <person name="Mudd A.B."/>
        </authorList>
    </citation>
    <scope>NUCLEOTIDE SEQUENCE</scope>
    <source>
        <strain evidence="11">Female2</strain>
        <tissue evidence="11">Blood</tissue>
    </source>
</reference>
<evidence type="ECO:0000256" key="6">
    <source>
        <dbReference type="ARBA" id="ARBA00023170"/>
    </source>
</evidence>
<dbReference type="OrthoDB" id="9908582at2759"/>
<dbReference type="GO" id="GO:0007200">
    <property type="term" value="P:phospholipase C-activating G protein-coupled receptor signaling pathway"/>
    <property type="evidence" value="ECO:0007669"/>
    <property type="project" value="TreeGrafter"/>
</dbReference>
<dbReference type="PRINTS" id="PR00237">
    <property type="entry name" value="GPCRRHODOPSN"/>
</dbReference>
<keyword evidence="5 9" id="KW-0472">Membrane</keyword>
<feature type="transmembrane region" description="Helical" evidence="9">
    <location>
        <begin position="60"/>
        <end position="85"/>
    </location>
</feature>
<sequence>MEPEIIPGENCSITDFVGISEVIQYTSFVLTVLTCVMGLVGNATVIGVSGFIMKKHKCKIWFLNLAAADFAFSLSLPLQAVAMWTAYWPFGSTLCKLYNYLSMCNLYASIFTIVALNIDRVLSIAKPLWHLKFFSQRICLWTCYRILFLSDEHVYDNKTECRMISVEQWNRKLQTVAEEPNINTEEMTQWGNSTTEGLRILYSISISIAKPMGWCQSDLADVVYLVECTLIPCLVIGYIIPLGVIVFSNITIALQGRRSQAMKSPRLYKVVIAIILFFFLTWTPLVICEMILLIALRRLDTALVYKIYAMMPILYSIANMNCCLNPIIYVLAGSKVRGALTHFLSSTRATFSMSSYSSKTQGK</sequence>
<dbReference type="EMBL" id="JAACNH010000003">
    <property type="protein sequence ID" value="KAG8446114.1"/>
    <property type="molecule type" value="Genomic_DNA"/>
</dbReference>
<dbReference type="GO" id="GO:0007204">
    <property type="term" value="P:positive regulation of cytosolic calcium ion concentration"/>
    <property type="evidence" value="ECO:0007669"/>
    <property type="project" value="TreeGrafter"/>
</dbReference>
<evidence type="ECO:0000313" key="12">
    <source>
        <dbReference type="Proteomes" id="UP000812440"/>
    </source>
</evidence>
<feature type="transmembrane region" description="Helical" evidence="9">
    <location>
        <begin position="28"/>
        <end position="53"/>
    </location>
</feature>
<comment type="subcellular location">
    <subcellularLocation>
        <location evidence="1">Membrane</location>
        <topology evidence="1">Multi-pass membrane protein</topology>
    </subcellularLocation>
</comment>
<dbReference type="GO" id="GO:0004930">
    <property type="term" value="F:G protein-coupled receptor activity"/>
    <property type="evidence" value="ECO:0007669"/>
    <property type="project" value="UniProtKB-KW"/>
</dbReference>
<feature type="transmembrane region" description="Helical" evidence="9">
    <location>
        <begin position="267"/>
        <end position="295"/>
    </location>
</feature>
<gene>
    <name evidence="11" type="ORF">GDO86_013835</name>
</gene>
<keyword evidence="6" id="KW-0675">Receptor</keyword>
<dbReference type="GO" id="GO:0006954">
    <property type="term" value="P:inflammatory response"/>
    <property type="evidence" value="ECO:0007669"/>
    <property type="project" value="TreeGrafter"/>
</dbReference>
<evidence type="ECO:0000256" key="5">
    <source>
        <dbReference type="ARBA" id="ARBA00023136"/>
    </source>
</evidence>
<dbReference type="InterPro" id="IPR017452">
    <property type="entry name" value="GPCR_Rhodpsn_7TM"/>
</dbReference>
<evidence type="ECO:0000256" key="1">
    <source>
        <dbReference type="ARBA" id="ARBA00004141"/>
    </source>
</evidence>